<keyword evidence="2" id="KW-1185">Reference proteome</keyword>
<name>A0A410P6K1_VELA1</name>
<gene>
    <name evidence="1" type="ORF">BU251_08825</name>
</gene>
<proteinExistence type="predicted"/>
<sequence length="59" mass="6821">MAKPTIEFKDGKKIVTYPSGEKREHSKESLTTAKQMFVKRREKIDEQIALIDDDIKKIG</sequence>
<organism evidence="1 2">
    <name type="scientific">Velamenicoccus archaeovorus</name>
    <dbReference type="NCBI Taxonomy" id="1930593"/>
    <lineage>
        <taxon>Bacteria</taxon>
        <taxon>Pseudomonadati</taxon>
        <taxon>Candidatus Omnitrophota</taxon>
        <taxon>Candidatus Velamenicoccus</taxon>
    </lineage>
</organism>
<dbReference type="EMBL" id="CP019384">
    <property type="protein sequence ID" value="QAT17817.1"/>
    <property type="molecule type" value="Genomic_DNA"/>
</dbReference>
<dbReference type="Proteomes" id="UP000287243">
    <property type="component" value="Chromosome"/>
</dbReference>
<protein>
    <submittedName>
        <fullName evidence="1">Uncharacterized protein</fullName>
    </submittedName>
</protein>
<evidence type="ECO:0000313" key="2">
    <source>
        <dbReference type="Proteomes" id="UP000287243"/>
    </source>
</evidence>
<dbReference type="KEGG" id="vai:BU251_08825"/>
<dbReference type="AlphaFoldDB" id="A0A410P6K1"/>
<dbReference type="RefSeq" id="WP_128700783.1">
    <property type="nucleotide sequence ID" value="NZ_CP019384.1"/>
</dbReference>
<evidence type="ECO:0000313" key="1">
    <source>
        <dbReference type="EMBL" id="QAT17817.1"/>
    </source>
</evidence>
<reference evidence="1 2" key="1">
    <citation type="submission" date="2017-01" db="EMBL/GenBank/DDBJ databases">
        <title>First insights into the biology of 'candidatus Vampirococcus archaeovorus'.</title>
        <authorList>
            <person name="Kizina J."/>
            <person name="Jordan S."/>
            <person name="Stueber K."/>
            <person name="Reinhardt R."/>
            <person name="Harder J."/>
        </authorList>
    </citation>
    <scope>NUCLEOTIDE SEQUENCE [LARGE SCALE GENOMIC DNA]</scope>
    <source>
        <strain evidence="1 2">LiM</strain>
    </source>
</reference>
<accession>A0A410P6K1</accession>